<reference evidence="1 2" key="1">
    <citation type="journal article" date="2000" name="Nature">
        <title>Complete DNA sequence of a serogroup A strain of Neisseria meningitidis Z2491.</title>
        <authorList>
            <person name="Parkhill J."/>
            <person name="Achtman M."/>
            <person name="James K.D."/>
            <person name="Bentley S.D."/>
            <person name="Churcher C."/>
            <person name="Klee S.R."/>
            <person name="Morelli G."/>
            <person name="Basham D."/>
            <person name="Brown D."/>
            <person name="Chillingworth T."/>
            <person name="Davies R.M."/>
            <person name="Davis P."/>
            <person name="Devlin K."/>
            <person name="Feltwell T."/>
            <person name="Hamlin N."/>
            <person name="Holroyd S."/>
            <person name="Jagels K."/>
            <person name="Leather S."/>
            <person name="Moule S."/>
            <person name="Mungall K."/>
            <person name="Quail M.A."/>
            <person name="Rajandream M.A."/>
            <person name="Rutherford K.M."/>
            <person name="Simmonds M."/>
            <person name="Skelton J."/>
            <person name="Whitehead S."/>
            <person name="Spratt B.G."/>
            <person name="Barrell B.G."/>
        </authorList>
    </citation>
    <scope>NUCLEOTIDE SEQUENCE [LARGE SCALE GENOMIC DNA]</scope>
    <source>
        <strain evidence="2">DSM 15465 / Z2491</strain>
    </source>
</reference>
<sequence length="78" mass="8404">MYRFYAAVAVFLCGCFEAQEGGIAEGRAVETHLIVQCRGGGGFGLGVVEMVLTDIAQNRANGIRTNKEFGKKFVKSTN</sequence>
<dbReference type="EMBL" id="AL157959">
    <property type="protein sequence ID" value="CAM08527.1"/>
    <property type="molecule type" value="Genomic_DNA"/>
</dbReference>
<organism evidence="1 2">
    <name type="scientific">Neisseria meningitidis serogroup A / serotype 4A (strain DSM 15465 / Z2491)</name>
    <dbReference type="NCBI Taxonomy" id="122587"/>
    <lineage>
        <taxon>Bacteria</taxon>
        <taxon>Pseudomonadati</taxon>
        <taxon>Pseudomonadota</taxon>
        <taxon>Betaproteobacteria</taxon>
        <taxon>Neisseriales</taxon>
        <taxon>Neisseriaceae</taxon>
        <taxon>Neisseria</taxon>
    </lineage>
</organism>
<evidence type="ECO:0000313" key="1">
    <source>
        <dbReference type="EMBL" id="CAM08527.1"/>
    </source>
</evidence>
<keyword evidence="1" id="KW-0449">Lipoprotein</keyword>
<proteinExistence type="predicted"/>
<dbReference type="PROSITE" id="PS51257">
    <property type="entry name" value="PROKAR_LIPOPROTEIN"/>
    <property type="match status" value="1"/>
</dbReference>
<dbReference type="KEGG" id="nma:NMA1353"/>
<dbReference type="EnsemblBacteria" id="CAM08527">
    <property type="protein sequence ID" value="CAM08527"/>
    <property type="gene ID" value="NMA1353"/>
</dbReference>
<protein>
    <submittedName>
        <fullName evidence="1">Lipoprotein</fullName>
    </submittedName>
</protein>
<dbReference type="Proteomes" id="UP000000626">
    <property type="component" value="Chromosome"/>
</dbReference>
<dbReference type="AlphaFoldDB" id="A0A0U1RIY4"/>
<evidence type="ECO:0000313" key="2">
    <source>
        <dbReference type="Proteomes" id="UP000000626"/>
    </source>
</evidence>
<gene>
    <name evidence="1" type="ordered locus">NMA1353</name>
</gene>
<name>A0A0U1RIY4_NEIMA</name>
<dbReference type="HOGENOM" id="CLU_2618353_0_0_4"/>
<accession>A0A0U1RIY4</accession>